<reference evidence="1" key="1">
    <citation type="journal article" date="2006" name="PLoS Pathog.">
        <title>New perspectives on host-parasite interplay by comparative transcriptomic and proteomic analyses of Schistosoma japonicum.</title>
        <authorList>
            <person name="Liu F."/>
            <person name="Lu J."/>
            <person name="Hu W."/>
            <person name="Wang S.Y."/>
            <person name="Cui S.J."/>
            <person name="Chi M."/>
            <person name="Yan Q."/>
            <person name="Wang X.R."/>
            <person name="Song H.D."/>
            <person name="Xu X.N."/>
            <person name="Wang J.J."/>
            <person name="Zhang X.L."/>
            <person name="Zhang X."/>
            <person name="Wang Z.Q."/>
            <person name="Xue C.L."/>
            <person name="Brindley P.J."/>
            <person name="McManus D.P."/>
            <person name="Yang P.Y."/>
            <person name="Feng Z."/>
            <person name="Chen Z."/>
            <person name="Han Z.G."/>
        </authorList>
    </citation>
    <scope>NUCLEOTIDE SEQUENCE</scope>
</reference>
<dbReference type="PANTHER" id="PTHR15503:SF36">
    <property type="entry name" value="RETROTRANSPOSON GAG-LIKE PROTEIN 5"/>
    <property type="match status" value="1"/>
</dbReference>
<organism evidence="1">
    <name type="scientific">Schistosoma japonicum</name>
    <name type="common">Blood fluke</name>
    <dbReference type="NCBI Taxonomy" id="6182"/>
    <lineage>
        <taxon>Eukaryota</taxon>
        <taxon>Metazoa</taxon>
        <taxon>Spiralia</taxon>
        <taxon>Lophotrochozoa</taxon>
        <taxon>Platyhelminthes</taxon>
        <taxon>Trematoda</taxon>
        <taxon>Digenea</taxon>
        <taxon>Strigeidida</taxon>
        <taxon>Schistosomatoidea</taxon>
        <taxon>Schistosomatidae</taxon>
        <taxon>Schistosoma</taxon>
    </lineage>
</organism>
<dbReference type="Gene3D" id="2.40.70.10">
    <property type="entry name" value="Acid Proteases"/>
    <property type="match status" value="1"/>
</dbReference>
<name>Q5C312_SCHJA</name>
<sequence>LINKNQSLAIDAFIDSGADDSFIDADLVEQLGLSKEQLPEAIEATTLNGSSLARITMRTEPVKMLSGNHSEFISFFILSSPHVPLVLGYPWLREHNPSFDWVTGKVTSWSIECHANCLRTACSHAVPSRVSESAPPDLFLKHITSWVRCSVSRKLSHFLPTDLMIVQLSCSLELPFPRDGYTVFLDLSGKPWRPT</sequence>
<accession>Q5C312</accession>
<dbReference type="PANTHER" id="PTHR15503">
    <property type="entry name" value="LDOC1 RELATED"/>
    <property type="match status" value="1"/>
</dbReference>
<dbReference type="EMBL" id="AY810074">
    <property type="protein sequence ID" value="AAX25963.2"/>
    <property type="molecule type" value="mRNA"/>
</dbReference>
<dbReference type="CDD" id="cd00303">
    <property type="entry name" value="retropepsin_like"/>
    <property type="match status" value="1"/>
</dbReference>
<dbReference type="AlphaFoldDB" id="Q5C312"/>
<proteinExistence type="evidence at transcript level"/>
<dbReference type="SUPFAM" id="SSF50630">
    <property type="entry name" value="Acid proteases"/>
    <property type="match status" value="1"/>
</dbReference>
<evidence type="ECO:0000313" key="1">
    <source>
        <dbReference type="EMBL" id="AAX25963.2"/>
    </source>
</evidence>
<protein>
    <submittedName>
        <fullName evidence="1">SJCHGC04741 protein</fullName>
    </submittedName>
</protein>
<dbReference type="Pfam" id="PF13975">
    <property type="entry name" value="gag-asp_proteas"/>
    <property type="match status" value="1"/>
</dbReference>
<feature type="non-terminal residue" evidence="1">
    <location>
        <position position="1"/>
    </location>
</feature>
<dbReference type="InterPro" id="IPR032567">
    <property type="entry name" value="RTL1-rel"/>
</dbReference>
<dbReference type="InterPro" id="IPR021109">
    <property type="entry name" value="Peptidase_aspartic_dom_sf"/>
</dbReference>